<feature type="domain" description="Putative zinc-finger" evidence="7">
    <location>
        <begin position="32"/>
        <end position="63"/>
    </location>
</feature>
<organism evidence="8">
    <name type="scientific">uncultured Thermomicrobiales bacterium</name>
    <dbReference type="NCBI Taxonomy" id="1645740"/>
    <lineage>
        <taxon>Bacteria</taxon>
        <taxon>Pseudomonadati</taxon>
        <taxon>Thermomicrobiota</taxon>
        <taxon>Thermomicrobia</taxon>
        <taxon>Thermomicrobiales</taxon>
        <taxon>environmental samples</taxon>
    </lineage>
</organism>
<evidence type="ECO:0000256" key="1">
    <source>
        <dbReference type="ARBA" id="ARBA00004167"/>
    </source>
</evidence>
<protein>
    <recommendedName>
        <fullName evidence="7">Putative zinc-finger domain-containing protein</fullName>
    </recommendedName>
</protein>
<dbReference type="EMBL" id="CADCWH010000058">
    <property type="protein sequence ID" value="CAA9544279.1"/>
    <property type="molecule type" value="Genomic_DNA"/>
</dbReference>
<proteinExistence type="predicted"/>
<dbReference type="Pfam" id="PF13490">
    <property type="entry name" value="zf-HC2"/>
    <property type="match status" value="1"/>
</dbReference>
<feature type="transmembrane region" description="Helical" evidence="6">
    <location>
        <begin position="163"/>
        <end position="184"/>
    </location>
</feature>
<dbReference type="PANTHER" id="PTHR37461">
    <property type="entry name" value="ANTI-SIGMA-K FACTOR RSKA"/>
    <property type="match status" value="1"/>
</dbReference>
<sequence>MSDDTAKARPGQGQVRRKQYRLATLASGDGHVDDLVAGHALGALDADETARLEAHVVTCDACARDVEEACRTTALLALTAPPAIPPPDVKVALFARIAQSQAQATVQPTMTASSAPVRPALARTWSAPITTPMLPASRPVVVAASPARGFVPPRASARRARTISAGITGTLVVAVGLLSMWSMILRDNAETQADQIDDLRTQLSEGGFTPLGGTTGGDGWTTSPTGEVASGRGWVINQPESDQGPLLVVSGIADQGDDVDYDVYAVRDSGGFVAAGDLRVEPSGNGTTTMELAWGTEYTELCIAAHGVDPAQGCQVLRSTSTGVSATAVAAP</sequence>
<dbReference type="InterPro" id="IPR051474">
    <property type="entry name" value="Anti-sigma-K/W_factor"/>
</dbReference>
<comment type="subcellular location">
    <subcellularLocation>
        <location evidence="1">Membrane</location>
        <topology evidence="1">Single-pass membrane protein</topology>
    </subcellularLocation>
</comment>
<evidence type="ECO:0000256" key="6">
    <source>
        <dbReference type="SAM" id="Phobius"/>
    </source>
</evidence>
<dbReference type="GO" id="GO:0016989">
    <property type="term" value="F:sigma factor antagonist activity"/>
    <property type="evidence" value="ECO:0007669"/>
    <property type="project" value="TreeGrafter"/>
</dbReference>
<keyword evidence="3 6" id="KW-1133">Transmembrane helix</keyword>
<dbReference type="Gene3D" id="1.10.10.1320">
    <property type="entry name" value="Anti-sigma factor, zinc-finger domain"/>
    <property type="match status" value="1"/>
</dbReference>
<evidence type="ECO:0000259" key="7">
    <source>
        <dbReference type="Pfam" id="PF13490"/>
    </source>
</evidence>
<evidence type="ECO:0000256" key="2">
    <source>
        <dbReference type="ARBA" id="ARBA00022692"/>
    </source>
</evidence>
<gene>
    <name evidence="8" type="ORF">AVDCRST_MAG70-374</name>
</gene>
<dbReference type="InterPro" id="IPR027383">
    <property type="entry name" value="Znf_put"/>
</dbReference>
<keyword evidence="2 6" id="KW-0812">Transmembrane</keyword>
<evidence type="ECO:0000256" key="5">
    <source>
        <dbReference type="SAM" id="MobiDB-lite"/>
    </source>
</evidence>
<dbReference type="GO" id="GO:0006417">
    <property type="term" value="P:regulation of translation"/>
    <property type="evidence" value="ECO:0007669"/>
    <property type="project" value="TreeGrafter"/>
</dbReference>
<feature type="region of interest" description="Disordered" evidence="5">
    <location>
        <begin position="207"/>
        <end position="226"/>
    </location>
</feature>
<evidence type="ECO:0000256" key="3">
    <source>
        <dbReference type="ARBA" id="ARBA00022989"/>
    </source>
</evidence>
<reference evidence="8" key="1">
    <citation type="submission" date="2020-02" db="EMBL/GenBank/DDBJ databases">
        <authorList>
            <person name="Meier V. D."/>
        </authorList>
    </citation>
    <scope>NUCLEOTIDE SEQUENCE</scope>
    <source>
        <strain evidence="8">AVDCRST_MAG70</strain>
    </source>
</reference>
<dbReference type="InterPro" id="IPR041916">
    <property type="entry name" value="Anti_sigma_zinc_sf"/>
</dbReference>
<keyword evidence="4 6" id="KW-0472">Membrane</keyword>
<dbReference type="AlphaFoldDB" id="A0A6J4UC10"/>
<evidence type="ECO:0000256" key="4">
    <source>
        <dbReference type="ARBA" id="ARBA00023136"/>
    </source>
</evidence>
<name>A0A6J4UC10_9BACT</name>
<feature type="compositionally biased region" description="Gly residues" evidence="5">
    <location>
        <begin position="209"/>
        <end position="219"/>
    </location>
</feature>
<dbReference type="GO" id="GO:0016020">
    <property type="term" value="C:membrane"/>
    <property type="evidence" value="ECO:0007669"/>
    <property type="project" value="UniProtKB-SubCell"/>
</dbReference>
<dbReference type="PANTHER" id="PTHR37461:SF1">
    <property type="entry name" value="ANTI-SIGMA-K FACTOR RSKA"/>
    <property type="match status" value="1"/>
</dbReference>
<accession>A0A6J4UC10</accession>
<evidence type="ECO:0000313" key="8">
    <source>
        <dbReference type="EMBL" id="CAA9544279.1"/>
    </source>
</evidence>